<dbReference type="Proteomes" id="UP000594681">
    <property type="component" value="Chromosome"/>
</dbReference>
<gene>
    <name evidence="1" type="ORF">G7Y31_03800</name>
</gene>
<evidence type="ECO:0000313" key="1">
    <source>
        <dbReference type="EMBL" id="QPK79830.1"/>
    </source>
</evidence>
<proteinExistence type="predicted"/>
<evidence type="ECO:0000313" key="2">
    <source>
        <dbReference type="Proteomes" id="UP000594681"/>
    </source>
</evidence>
<protein>
    <submittedName>
        <fullName evidence="1">Uncharacterized protein</fullName>
    </submittedName>
</protein>
<dbReference type="AlphaFoldDB" id="A0A7T0PBU4"/>
<organism evidence="1 2">
    <name type="scientific">Corynebacterium lizhenjunii</name>
    <dbReference type="NCBI Taxonomy" id="2709394"/>
    <lineage>
        <taxon>Bacteria</taxon>
        <taxon>Bacillati</taxon>
        <taxon>Actinomycetota</taxon>
        <taxon>Actinomycetes</taxon>
        <taxon>Mycobacteriales</taxon>
        <taxon>Corynebacteriaceae</taxon>
        <taxon>Corynebacterium</taxon>
    </lineage>
</organism>
<dbReference type="KEGG" id="cliz:G7Y31_03800"/>
<sequence length="121" mass="12739">MSLFSRTPRLASTARSRKEQPVAHLAVHPAGEMIIIVTSPDGAQALRTHAAAGQAITLTHGSTRVHLTPQKRADIPVHSPTSGWIIALTPAEQRQLATLPDSGDAQLSSRLAVSVEAPATN</sequence>
<name>A0A7T0PBU4_9CORY</name>
<accession>A0A7T0PBU4</accession>
<dbReference type="EMBL" id="CP064954">
    <property type="protein sequence ID" value="QPK79830.1"/>
    <property type="molecule type" value="Genomic_DNA"/>
</dbReference>
<keyword evidence="2" id="KW-1185">Reference proteome</keyword>
<reference evidence="1 2" key="1">
    <citation type="submission" date="2020-11" db="EMBL/GenBank/DDBJ databases">
        <title>Corynebacterium sp. ZJ-599.</title>
        <authorList>
            <person name="Zhou J."/>
        </authorList>
    </citation>
    <scope>NUCLEOTIDE SEQUENCE [LARGE SCALE GENOMIC DNA]</scope>
    <source>
        <strain evidence="1 2">ZJ-599</strain>
    </source>
</reference>
<dbReference type="RefSeq" id="WP_165007809.1">
    <property type="nucleotide sequence ID" value="NZ_CP064954.1"/>
</dbReference>